<keyword evidence="2" id="KW-1185">Reference proteome</keyword>
<dbReference type="SUPFAM" id="SSF53067">
    <property type="entry name" value="Actin-like ATPase domain"/>
    <property type="match status" value="1"/>
</dbReference>
<evidence type="ECO:0000313" key="2">
    <source>
        <dbReference type="Proteomes" id="UP000625780"/>
    </source>
</evidence>
<dbReference type="EMBL" id="BMFH01000002">
    <property type="protein sequence ID" value="GGD57821.1"/>
    <property type="molecule type" value="Genomic_DNA"/>
</dbReference>
<evidence type="ECO:0000313" key="1">
    <source>
        <dbReference type="EMBL" id="GGD57821.1"/>
    </source>
</evidence>
<organism evidence="1 2">
    <name type="scientific">Muriicola marianensis</name>
    <dbReference type="NCBI Taxonomy" id="1324801"/>
    <lineage>
        <taxon>Bacteria</taxon>
        <taxon>Pseudomonadati</taxon>
        <taxon>Bacteroidota</taxon>
        <taxon>Flavobacteriia</taxon>
        <taxon>Flavobacteriales</taxon>
        <taxon>Flavobacteriaceae</taxon>
        <taxon>Muriicola</taxon>
    </lineage>
</organism>
<dbReference type="PANTHER" id="PTHR30605">
    <property type="entry name" value="ANHYDRO-N-ACETYLMURAMIC ACID KINASE"/>
    <property type="match status" value="1"/>
</dbReference>
<name>A0ABQ1R7X9_9FLAO</name>
<sequence>MPMKTYKVIGLMSGTSLDALDLAYCHIRKNLTRWEYEIKATRSISYDKTRYGKLKSAIDLPADQLFRLHNDYGTWLGEQSKRFKEEEGLEVDFISSHGHTVHHQPENGMTFQLGSGQHLANASGIRTVCDFRTNDVALGGQGAPLVPVGDHFLFASYDFCLNLGGISNISFHRDGKRIAFDIGVANMLLNHITSKEDIPYDKGGARARKGEIIPSLLKSLDNLAYYKKPYPKSTGYEWFTTEVAPLVDATEAPLESLLHTAVHHICGQIGQVVRKLSSKGKKTLLVTGGGALNTYLTEVLQEKAGDDISLEIPSPQLIEFKEALVFAFMGVLRIEQEINVLSSVTGARRDSSSGVVYLPS</sequence>
<dbReference type="Pfam" id="PF03702">
    <property type="entry name" value="AnmK"/>
    <property type="match status" value="1"/>
</dbReference>
<comment type="caution">
    <text evidence="1">The sequence shown here is derived from an EMBL/GenBank/DDBJ whole genome shotgun (WGS) entry which is preliminary data.</text>
</comment>
<dbReference type="NCBIfam" id="NF007144">
    <property type="entry name" value="PRK09585.2-3"/>
    <property type="match status" value="1"/>
</dbReference>
<dbReference type="GO" id="GO:0016301">
    <property type="term" value="F:kinase activity"/>
    <property type="evidence" value="ECO:0007669"/>
    <property type="project" value="UniProtKB-KW"/>
</dbReference>
<protein>
    <submittedName>
        <fullName evidence="1">Anhydro-N-acetylmuramic acid kinase</fullName>
    </submittedName>
</protein>
<accession>A0ABQ1R7X9</accession>
<gene>
    <name evidence="1" type="ORF">GCM10011361_25380</name>
</gene>
<proteinExistence type="predicted"/>
<dbReference type="InterPro" id="IPR043129">
    <property type="entry name" value="ATPase_NBD"/>
</dbReference>
<reference evidence="2" key="1">
    <citation type="journal article" date="2019" name="Int. J. Syst. Evol. Microbiol.">
        <title>The Global Catalogue of Microorganisms (GCM) 10K type strain sequencing project: providing services to taxonomists for standard genome sequencing and annotation.</title>
        <authorList>
            <consortium name="The Broad Institute Genomics Platform"/>
            <consortium name="The Broad Institute Genome Sequencing Center for Infectious Disease"/>
            <person name="Wu L."/>
            <person name="Ma J."/>
        </authorList>
    </citation>
    <scope>NUCLEOTIDE SEQUENCE [LARGE SCALE GENOMIC DNA]</scope>
    <source>
        <strain evidence="2">CGMCC 1.12606</strain>
    </source>
</reference>
<dbReference type="PANTHER" id="PTHR30605:SF0">
    <property type="entry name" value="ANHYDRO-N-ACETYLMURAMIC ACID KINASE"/>
    <property type="match status" value="1"/>
</dbReference>
<keyword evidence="1" id="KW-0808">Transferase</keyword>
<dbReference type="InterPro" id="IPR005338">
    <property type="entry name" value="Anhydro_N_Ac-Mur_kinase"/>
</dbReference>
<dbReference type="Gene3D" id="3.30.420.40">
    <property type="match status" value="2"/>
</dbReference>
<keyword evidence="1" id="KW-0418">Kinase</keyword>
<dbReference type="Proteomes" id="UP000625780">
    <property type="component" value="Unassembled WGS sequence"/>
</dbReference>